<dbReference type="OrthoDB" id="9787279at2"/>
<accession>A0A1H3R4U7</accession>
<dbReference type="InterPro" id="IPR001248">
    <property type="entry name" value="Pur-cyt_permease"/>
</dbReference>
<feature type="transmembrane region" description="Helical" evidence="6">
    <location>
        <begin position="200"/>
        <end position="218"/>
    </location>
</feature>
<keyword evidence="5 6" id="KW-0472">Membrane</keyword>
<evidence type="ECO:0000256" key="6">
    <source>
        <dbReference type="SAM" id="Phobius"/>
    </source>
</evidence>
<dbReference type="AlphaFoldDB" id="A0A1H3R4U7"/>
<comment type="similarity">
    <text evidence="2">Belongs to the purine-cytosine permease (2.A.39) family.</text>
</comment>
<evidence type="ECO:0000256" key="5">
    <source>
        <dbReference type="ARBA" id="ARBA00023136"/>
    </source>
</evidence>
<dbReference type="InterPro" id="IPR030191">
    <property type="entry name" value="CodB"/>
</dbReference>
<dbReference type="Pfam" id="PF02133">
    <property type="entry name" value="Transp_cyt_pur"/>
    <property type="match status" value="1"/>
</dbReference>
<feature type="transmembrane region" description="Helical" evidence="6">
    <location>
        <begin position="331"/>
        <end position="352"/>
    </location>
</feature>
<dbReference type="EMBL" id="FNPV01000012">
    <property type="protein sequence ID" value="SDZ20717.1"/>
    <property type="molecule type" value="Genomic_DNA"/>
</dbReference>
<dbReference type="Gene3D" id="1.10.4160.10">
    <property type="entry name" value="Hydantoin permease"/>
    <property type="match status" value="1"/>
</dbReference>
<dbReference type="STRING" id="159292.SAMN05192546_11213"/>
<organism evidence="7 8">
    <name type="scientific">Tindallia californiensis</name>
    <dbReference type="NCBI Taxonomy" id="159292"/>
    <lineage>
        <taxon>Bacteria</taxon>
        <taxon>Bacillati</taxon>
        <taxon>Bacillota</taxon>
        <taxon>Clostridia</taxon>
        <taxon>Peptostreptococcales</taxon>
        <taxon>Tindalliaceae</taxon>
        <taxon>Tindallia</taxon>
    </lineage>
</organism>
<dbReference type="NCBIfam" id="NF008241">
    <property type="entry name" value="PRK11017.1"/>
    <property type="match status" value="1"/>
</dbReference>
<dbReference type="CDD" id="cd11484">
    <property type="entry name" value="SLC-NCS1sbd_CobB-like"/>
    <property type="match status" value="1"/>
</dbReference>
<keyword evidence="8" id="KW-1185">Reference proteome</keyword>
<dbReference type="GO" id="GO:0015209">
    <property type="term" value="F:cytosine transmembrane transporter activity"/>
    <property type="evidence" value="ECO:0007669"/>
    <property type="project" value="InterPro"/>
</dbReference>
<proteinExistence type="inferred from homology"/>
<evidence type="ECO:0000256" key="3">
    <source>
        <dbReference type="ARBA" id="ARBA00022692"/>
    </source>
</evidence>
<feature type="transmembrane region" description="Helical" evidence="6">
    <location>
        <begin position="131"/>
        <end position="152"/>
    </location>
</feature>
<dbReference type="PANTHER" id="PTHR30569:SF0">
    <property type="entry name" value="CYTOSINE PERMEASE"/>
    <property type="match status" value="1"/>
</dbReference>
<feature type="transmembrane region" description="Helical" evidence="6">
    <location>
        <begin position="391"/>
        <end position="409"/>
    </location>
</feature>
<evidence type="ECO:0000313" key="7">
    <source>
        <dbReference type="EMBL" id="SDZ20717.1"/>
    </source>
</evidence>
<feature type="transmembrane region" description="Helical" evidence="6">
    <location>
        <begin position="26"/>
        <end position="47"/>
    </location>
</feature>
<dbReference type="RefSeq" id="WP_093315446.1">
    <property type="nucleotide sequence ID" value="NZ_FNPV01000012.1"/>
</dbReference>
<evidence type="ECO:0000256" key="1">
    <source>
        <dbReference type="ARBA" id="ARBA00004141"/>
    </source>
</evidence>
<sequence>MEATAKSMKKDTEHSLSAVKEESKQGFWAVIVVMLGFTFFSPSMTAGGNLGIGLNMRDFFLAMLLGNAFLGLYTGVLAHVGQSTGLTLDLLARHSFGTKGSYLPSVLISFTQIGWFGVGVAMFALPVSILLGINTTLLIFMTGILMTATAYFGIKALAILGSIAVPLIALLGIYSMNVGINEVAGFGNVFAENPANPLTLTAALSIVIGSFISGGTATPNFTRFSKTPNIAVWATVIAFFIGNSIMFVFGAVGGAVTGNADIFDILIAQGLMIPAILVLGLNIWTTNNNALYTAGLGLANITKIQSKPMVLLGGTAGTLAAIWLYNNFVAYLSLLGGMIPPVGVVIILHYFMNKKHYQEESSEYEEVNPGAIVAVILGSMVGVFLKWGISPLNALVVSAVAYTAYEMIIRKKNVS</sequence>
<evidence type="ECO:0000256" key="4">
    <source>
        <dbReference type="ARBA" id="ARBA00022989"/>
    </source>
</evidence>
<gene>
    <name evidence="7" type="ORF">SAMN05192546_11213</name>
</gene>
<reference evidence="7 8" key="1">
    <citation type="submission" date="2016-10" db="EMBL/GenBank/DDBJ databases">
        <authorList>
            <person name="de Groot N.N."/>
        </authorList>
    </citation>
    <scope>NUCLEOTIDE SEQUENCE [LARGE SCALE GENOMIC DNA]</scope>
    <source>
        <strain evidence="7 8">APO</strain>
    </source>
</reference>
<keyword evidence="4 6" id="KW-1133">Transmembrane helix</keyword>
<dbReference type="Proteomes" id="UP000199230">
    <property type="component" value="Unassembled WGS sequence"/>
</dbReference>
<evidence type="ECO:0000256" key="2">
    <source>
        <dbReference type="ARBA" id="ARBA00008974"/>
    </source>
</evidence>
<feature type="transmembrane region" description="Helical" evidence="6">
    <location>
        <begin position="230"/>
        <end position="256"/>
    </location>
</feature>
<feature type="transmembrane region" description="Helical" evidence="6">
    <location>
        <begin position="364"/>
        <end position="385"/>
    </location>
</feature>
<feature type="transmembrane region" description="Helical" evidence="6">
    <location>
        <begin position="306"/>
        <end position="325"/>
    </location>
</feature>
<name>A0A1H3R4U7_9FIRM</name>
<feature type="transmembrane region" description="Helical" evidence="6">
    <location>
        <begin position="159"/>
        <end position="180"/>
    </location>
</feature>
<dbReference type="GO" id="GO:0005886">
    <property type="term" value="C:plasma membrane"/>
    <property type="evidence" value="ECO:0007669"/>
    <property type="project" value="TreeGrafter"/>
</dbReference>
<feature type="transmembrane region" description="Helical" evidence="6">
    <location>
        <begin position="102"/>
        <end position="125"/>
    </location>
</feature>
<keyword evidence="3 6" id="KW-0812">Transmembrane</keyword>
<dbReference type="PANTHER" id="PTHR30569">
    <property type="entry name" value="CYTOSINE TRANSPORTER CODB"/>
    <property type="match status" value="1"/>
</dbReference>
<feature type="transmembrane region" description="Helical" evidence="6">
    <location>
        <begin position="59"/>
        <end position="81"/>
    </location>
</feature>
<feature type="transmembrane region" description="Helical" evidence="6">
    <location>
        <begin position="262"/>
        <end position="285"/>
    </location>
</feature>
<protein>
    <submittedName>
        <fullName evidence="7">Cytosine permease</fullName>
    </submittedName>
</protein>
<comment type="subcellular location">
    <subcellularLocation>
        <location evidence="1">Membrane</location>
        <topology evidence="1">Multi-pass membrane protein</topology>
    </subcellularLocation>
</comment>
<evidence type="ECO:0000313" key="8">
    <source>
        <dbReference type="Proteomes" id="UP000199230"/>
    </source>
</evidence>